<gene>
    <name evidence="1" type="ORF">D0436_17815</name>
</gene>
<dbReference type="AlphaFoldDB" id="A0A5B8R1Q4"/>
<sequence length="60" mass="6654">MDVLVEPTGMYSRRVTGVTVRKPAAGNELHHYFTAILLLVRNAKRTSNIGCGVKPHDFNT</sequence>
<name>A0A5B8R1Q4_9GAMM</name>
<accession>A0A5B8R1Q4</accession>
<evidence type="ECO:0000313" key="1">
    <source>
        <dbReference type="EMBL" id="QDZ92159.1"/>
    </source>
</evidence>
<protein>
    <submittedName>
        <fullName evidence="1">Uncharacterized protein</fullName>
    </submittedName>
</protein>
<dbReference type="EMBL" id="CP031775">
    <property type="protein sequence ID" value="QDZ92159.1"/>
    <property type="molecule type" value="Genomic_DNA"/>
</dbReference>
<reference evidence="1" key="1">
    <citation type="journal article" date="2019" name="Ecotoxicol. Environ. Saf.">
        <title>Microbial characterization of heavy metal resistant bacterial strains isolated from an electroplating wastewater treatment plant.</title>
        <authorList>
            <person name="Cai X."/>
            <person name="Zheng X."/>
            <person name="Zhang D."/>
            <person name="Iqbal W."/>
            <person name="Liu C."/>
            <person name="Yang B."/>
            <person name="Zhao X."/>
            <person name="Lu X."/>
            <person name="Mao Y."/>
        </authorList>
    </citation>
    <scope>NUCLEOTIDE SEQUENCE [LARGE SCALE GENOMIC DNA]</scope>
    <source>
        <strain evidence="1">Ni1-3</strain>
    </source>
</reference>
<proteinExistence type="predicted"/>
<organism evidence="1">
    <name type="scientific">Shewanella decolorationis</name>
    <dbReference type="NCBI Taxonomy" id="256839"/>
    <lineage>
        <taxon>Bacteria</taxon>
        <taxon>Pseudomonadati</taxon>
        <taxon>Pseudomonadota</taxon>
        <taxon>Gammaproteobacteria</taxon>
        <taxon>Alteromonadales</taxon>
        <taxon>Shewanellaceae</taxon>
        <taxon>Shewanella</taxon>
    </lineage>
</organism>